<dbReference type="InterPro" id="IPR000834">
    <property type="entry name" value="Peptidase_M14"/>
</dbReference>
<keyword evidence="6" id="KW-0482">Metalloprotease</keyword>
<dbReference type="Gene3D" id="3.40.630.10">
    <property type="entry name" value="Zn peptidases"/>
    <property type="match status" value="1"/>
</dbReference>
<name>A0A1H9HKT1_9BURK</name>
<dbReference type="EMBL" id="FOGD01000002">
    <property type="protein sequence ID" value="SEQ62917.1"/>
    <property type="molecule type" value="Genomic_DNA"/>
</dbReference>
<dbReference type="GO" id="GO:0006508">
    <property type="term" value="P:proteolysis"/>
    <property type="evidence" value="ECO:0007669"/>
    <property type="project" value="UniProtKB-KW"/>
</dbReference>
<evidence type="ECO:0000256" key="7">
    <source>
        <dbReference type="PROSITE-ProRule" id="PRU01379"/>
    </source>
</evidence>
<dbReference type="Pfam" id="PF00246">
    <property type="entry name" value="Peptidase_M14"/>
    <property type="match status" value="1"/>
</dbReference>
<dbReference type="SMART" id="SM00631">
    <property type="entry name" value="Zn_pept"/>
    <property type="match status" value="1"/>
</dbReference>
<evidence type="ECO:0000313" key="10">
    <source>
        <dbReference type="Proteomes" id="UP000199766"/>
    </source>
</evidence>
<keyword evidence="3" id="KW-0645">Protease</keyword>
<dbReference type="Proteomes" id="UP000199766">
    <property type="component" value="Unassembled WGS sequence"/>
</dbReference>
<accession>A0A1H9HKT1</accession>
<protein>
    <submittedName>
        <fullName evidence="9">Zinc carboxypeptidase</fullName>
    </submittedName>
</protein>
<dbReference type="PANTHER" id="PTHR11705">
    <property type="entry name" value="PROTEASE FAMILY M14 CARBOXYPEPTIDASE A,B"/>
    <property type="match status" value="1"/>
</dbReference>
<dbReference type="GO" id="GO:0005615">
    <property type="term" value="C:extracellular space"/>
    <property type="evidence" value="ECO:0007669"/>
    <property type="project" value="TreeGrafter"/>
</dbReference>
<keyword evidence="5" id="KW-0862">Zinc</keyword>
<dbReference type="PROSITE" id="PS52035">
    <property type="entry name" value="PEPTIDASE_M14"/>
    <property type="match status" value="1"/>
</dbReference>
<dbReference type="SUPFAM" id="SSF53187">
    <property type="entry name" value="Zn-dependent exopeptidases"/>
    <property type="match status" value="1"/>
</dbReference>
<evidence type="ECO:0000256" key="2">
    <source>
        <dbReference type="ARBA" id="ARBA00005988"/>
    </source>
</evidence>
<keyword evidence="4" id="KW-0378">Hydrolase</keyword>
<dbReference type="PANTHER" id="PTHR11705:SF143">
    <property type="entry name" value="SLL0236 PROTEIN"/>
    <property type="match status" value="1"/>
</dbReference>
<dbReference type="CDD" id="cd06242">
    <property type="entry name" value="M14-like"/>
    <property type="match status" value="1"/>
</dbReference>
<evidence type="ECO:0000256" key="4">
    <source>
        <dbReference type="ARBA" id="ARBA00022801"/>
    </source>
</evidence>
<keyword evidence="9" id="KW-0121">Carboxypeptidase</keyword>
<comment type="similarity">
    <text evidence="2 7">Belongs to the peptidase M14 family.</text>
</comment>
<gene>
    <name evidence="9" type="ORF">SAMN02982919_00842</name>
</gene>
<organism evidence="9 10">
    <name type="scientific">Giesbergeria anulus</name>
    <dbReference type="NCBI Taxonomy" id="180197"/>
    <lineage>
        <taxon>Bacteria</taxon>
        <taxon>Pseudomonadati</taxon>
        <taxon>Pseudomonadota</taxon>
        <taxon>Betaproteobacteria</taxon>
        <taxon>Burkholderiales</taxon>
        <taxon>Comamonadaceae</taxon>
        <taxon>Giesbergeria</taxon>
    </lineage>
</organism>
<sequence length="589" mass="62945">MTLPMPPRLQWLHNRSMGATAGRWRSSGASLLLATLLTGCATTPLPPWPNPFKPSATKLPPPLYSGATPMASVRPLLPSEAVSPRTTVVASPEEAKVAAHFPDPAQRYHTPGLAAQRETFTSNAELAQWLRALAGASLSGGTQTTLLTPGASQRGEPVHALVLTRASGTDPDTLVASKRPTVLLIGQQHGDEPASSEALLVLAQELAYGQLAPLLDKINVLIVPRANPDGADSGSRATANGVDLNHDHLLLQTPEARALAVLVRDFRPTLVLDAHEYNPAGDYLAQWSALAYDDVLLQYANAAGTPEFLSKAAREWYYPAQVSALQAQALRSDWYHKPTTQGQEARMVMGATTPDNSRNANGLKHAVSAVVVTRGVGLGRAHVQRRVHAQVTAISSALRTTAERAASLEQVRSFVVRDSMAQACRDRIVLETATVPENRDISLLEPATGAVRTQRVSWESTLQPRAVQTRARPCGYWLAPSAADAVERLRLLGVQVLRVAEPGGVVAETFSATGDGAAPEPKPITLVRAALDIPTGSYYVSLSQPLANLVSAALEPDTHYSYFAHQLIGGLPEVARVVARPTLVFEEAE</sequence>
<dbReference type="GO" id="GO:0008270">
    <property type="term" value="F:zinc ion binding"/>
    <property type="evidence" value="ECO:0007669"/>
    <property type="project" value="InterPro"/>
</dbReference>
<evidence type="ECO:0000256" key="5">
    <source>
        <dbReference type="ARBA" id="ARBA00022833"/>
    </source>
</evidence>
<evidence type="ECO:0000313" key="9">
    <source>
        <dbReference type="EMBL" id="SEQ62917.1"/>
    </source>
</evidence>
<evidence type="ECO:0000256" key="1">
    <source>
        <dbReference type="ARBA" id="ARBA00001947"/>
    </source>
</evidence>
<dbReference type="GO" id="GO:0004181">
    <property type="term" value="F:metallocarboxypeptidase activity"/>
    <property type="evidence" value="ECO:0007669"/>
    <property type="project" value="InterPro"/>
</dbReference>
<proteinExistence type="inferred from homology"/>
<evidence type="ECO:0000256" key="6">
    <source>
        <dbReference type="ARBA" id="ARBA00023049"/>
    </source>
</evidence>
<comment type="cofactor">
    <cofactor evidence="1">
        <name>Zn(2+)</name>
        <dbReference type="ChEBI" id="CHEBI:29105"/>
    </cofactor>
</comment>
<comment type="caution">
    <text evidence="7">Lacks conserved residue(s) required for the propagation of feature annotation.</text>
</comment>
<evidence type="ECO:0000259" key="8">
    <source>
        <dbReference type="PROSITE" id="PS52035"/>
    </source>
</evidence>
<dbReference type="AlphaFoldDB" id="A0A1H9HKT1"/>
<evidence type="ECO:0000256" key="3">
    <source>
        <dbReference type="ARBA" id="ARBA00022670"/>
    </source>
</evidence>
<feature type="domain" description="Peptidase M14" evidence="8">
    <location>
        <begin position="119"/>
        <end position="370"/>
    </location>
</feature>
<dbReference type="OrthoDB" id="5294005at2"/>
<keyword evidence="10" id="KW-1185">Reference proteome</keyword>
<dbReference type="STRING" id="180197.SAMN02982919_00842"/>
<reference evidence="9 10" key="1">
    <citation type="submission" date="2016-10" db="EMBL/GenBank/DDBJ databases">
        <authorList>
            <person name="de Groot N.N."/>
        </authorList>
    </citation>
    <scope>NUCLEOTIDE SEQUENCE [LARGE SCALE GENOMIC DNA]</scope>
    <source>
        <strain evidence="9 10">ATCC 35958</strain>
    </source>
</reference>